<evidence type="ECO:0000256" key="4">
    <source>
        <dbReference type="ARBA" id="ARBA00022840"/>
    </source>
</evidence>
<dbReference type="STRING" id="1505087.AYJ54_10590"/>
<dbReference type="CDD" id="cd03224">
    <property type="entry name" value="ABC_TM1139_LivF_branched"/>
    <property type="match status" value="1"/>
</dbReference>
<protein>
    <recommendedName>
        <fullName evidence="7">ABC transporter domain-containing protein</fullName>
    </recommendedName>
</protein>
<dbReference type="SMART" id="SM00382">
    <property type="entry name" value="AAA"/>
    <property type="match status" value="2"/>
</dbReference>
<accession>A0A176YSR1</accession>
<dbReference type="GO" id="GO:0015807">
    <property type="term" value="P:L-amino acid transport"/>
    <property type="evidence" value="ECO:0007669"/>
    <property type="project" value="TreeGrafter"/>
</dbReference>
<dbReference type="PANTHER" id="PTHR43820">
    <property type="entry name" value="HIGH-AFFINITY BRANCHED-CHAIN AMINO ACID TRANSPORT ATP-BINDING PROTEIN LIVF"/>
    <property type="match status" value="1"/>
</dbReference>
<comment type="function">
    <text evidence="6">Involved in beta-(1--&gt;2)glucan export. Transmembrane domains (TMD) form a pore in the inner membrane and the ATP-binding domain (NBD) is responsible for energy generation.</text>
</comment>
<evidence type="ECO:0000313" key="9">
    <source>
        <dbReference type="Proteomes" id="UP000076959"/>
    </source>
</evidence>
<evidence type="ECO:0000256" key="1">
    <source>
        <dbReference type="ARBA" id="ARBA00005417"/>
    </source>
</evidence>
<evidence type="ECO:0000256" key="6">
    <source>
        <dbReference type="ARBA" id="ARBA00024722"/>
    </source>
</evidence>
<evidence type="ECO:0000256" key="3">
    <source>
        <dbReference type="ARBA" id="ARBA00022741"/>
    </source>
</evidence>
<dbReference type="SUPFAM" id="SSF52540">
    <property type="entry name" value="P-loop containing nucleoside triphosphate hydrolases"/>
    <property type="match status" value="2"/>
</dbReference>
<evidence type="ECO:0000259" key="7">
    <source>
        <dbReference type="PROSITE" id="PS50893"/>
    </source>
</evidence>
<dbReference type="OrthoDB" id="9805029at2"/>
<comment type="caution">
    <text evidence="8">The sequence shown here is derived from an EMBL/GenBank/DDBJ whole genome shotgun (WGS) entry which is preliminary data.</text>
</comment>
<evidence type="ECO:0000313" key="8">
    <source>
        <dbReference type="EMBL" id="OAF10701.1"/>
    </source>
</evidence>
<dbReference type="Pfam" id="PF00005">
    <property type="entry name" value="ABC_tran"/>
    <property type="match status" value="2"/>
</dbReference>
<dbReference type="InterPro" id="IPR027417">
    <property type="entry name" value="P-loop_NTPase"/>
</dbReference>
<feature type="domain" description="ABC transporter" evidence="7">
    <location>
        <begin position="263"/>
        <end position="493"/>
    </location>
</feature>
<evidence type="ECO:0000256" key="2">
    <source>
        <dbReference type="ARBA" id="ARBA00022448"/>
    </source>
</evidence>
<name>A0A176YSR1_9BRAD</name>
<dbReference type="InterPro" id="IPR003439">
    <property type="entry name" value="ABC_transporter-like_ATP-bd"/>
</dbReference>
<dbReference type="InterPro" id="IPR032823">
    <property type="entry name" value="BCA_ABC_TP_C"/>
</dbReference>
<dbReference type="RefSeq" id="WP_063699677.1">
    <property type="nucleotide sequence ID" value="NZ_LUUB01000051.1"/>
</dbReference>
<dbReference type="InterPro" id="IPR017871">
    <property type="entry name" value="ABC_transporter-like_CS"/>
</dbReference>
<organism evidence="8 9">
    <name type="scientific">Bradyrhizobium centrolobii</name>
    <dbReference type="NCBI Taxonomy" id="1505087"/>
    <lineage>
        <taxon>Bacteria</taxon>
        <taxon>Pseudomonadati</taxon>
        <taxon>Pseudomonadota</taxon>
        <taxon>Alphaproteobacteria</taxon>
        <taxon>Hyphomicrobiales</taxon>
        <taxon>Nitrobacteraceae</taxon>
        <taxon>Bradyrhizobium</taxon>
    </lineage>
</organism>
<keyword evidence="9" id="KW-1185">Reference proteome</keyword>
<comment type="similarity">
    <text evidence="1">Belongs to the ABC transporter superfamily.</text>
</comment>
<dbReference type="Proteomes" id="UP000076959">
    <property type="component" value="Unassembled WGS sequence"/>
</dbReference>
<keyword evidence="4" id="KW-0067">ATP-binding</keyword>
<evidence type="ECO:0000256" key="5">
    <source>
        <dbReference type="ARBA" id="ARBA00022970"/>
    </source>
</evidence>
<dbReference type="Gene3D" id="3.40.50.300">
    <property type="entry name" value="P-loop containing nucleotide triphosphate hydrolases"/>
    <property type="match status" value="2"/>
</dbReference>
<sequence>MNALLELSGVTKRFGGLTALDDVSLAVARGTIHAVIGPNGSGKTTLFNVISGIYAPTAGEVRFEGTVVTSKPLHQLAAMGLARTFQNTRLFGSMTVRQNVLAARHGRAHPWRFDQDNARRVEEIIGFVGLADVADANAASLPQGQRRLLEIAKALALEPRLVLLDEPHGGLNHAETARLIEVIRQMHARGMTILLIEHEMEVVMTLADRITVLNFGKVLAKGAPAEIQSNGAVIEAYLGRADREEGLHEQVGRASEGTGAPLLEVVDLLVRYGDIEAVRQVSLKVGVGEFVTLLGNNGAGKSSTLKAISRLAQASGSVRFSGHEVIREPTERLVGMGLALVPERRRLFGGLTVIENLKIGAYGRSHAELAGLIEEMLELFPNLKRLSASLAFSLSGGEQQMLAIARALMSRPRLLLLDEPSLGLAPLLVEQMFGKLVEVNRQGTAILLVEQNARMALSVAHRGYVLSSGRIVAEGSAAEVARDPRLMGAYLGHGEAAE</sequence>
<dbReference type="FunFam" id="3.40.50.300:FF:000421">
    <property type="entry name" value="Branched-chain amino acid ABC transporter ATP-binding protein"/>
    <property type="match status" value="1"/>
</dbReference>
<gene>
    <name evidence="8" type="ORF">AYJ54_10590</name>
</gene>
<reference evidence="8 9" key="1">
    <citation type="submission" date="2016-03" db="EMBL/GenBank/DDBJ databases">
        <title>Draft Genome Sequence of the Strain BR 10245 (Bradyrhizobium sp.) isolated from nodules of Centrolobium paraense.</title>
        <authorList>
            <person name="Simoes-Araujo J.L.Sr."/>
            <person name="Barauna A.C."/>
            <person name="Silva K."/>
            <person name="Zilli J.E."/>
        </authorList>
    </citation>
    <scope>NUCLEOTIDE SEQUENCE [LARGE SCALE GENOMIC DNA]</scope>
    <source>
        <strain evidence="8 9">BR 10245</strain>
    </source>
</reference>
<dbReference type="GO" id="GO:0005524">
    <property type="term" value="F:ATP binding"/>
    <property type="evidence" value="ECO:0007669"/>
    <property type="project" value="UniProtKB-KW"/>
</dbReference>
<dbReference type="PROSITE" id="PS50893">
    <property type="entry name" value="ABC_TRANSPORTER_2"/>
    <property type="match status" value="2"/>
</dbReference>
<dbReference type="GO" id="GO:0015658">
    <property type="term" value="F:branched-chain amino acid transmembrane transporter activity"/>
    <property type="evidence" value="ECO:0007669"/>
    <property type="project" value="TreeGrafter"/>
</dbReference>
<keyword evidence="2" id="KW-0813">Transport</keyword>
<dbReference type="InterPro" id="IPR003593">
    <property type="entry name" value="AAA+_ATPase"/>
</dbReference>
<keyword evidence="5" id="KW-0029">Amino-acid transport</keyword>
<keyword evidence="3" id="KW-0547">Nucleotide-binding</keyword>
<dbReference type="InterPro" id="IPR052156">
    <property type="entry name" value="BCAA_Transport_ATP-bd_LivF"/>
</dbReference>
<dbReference type="CDD" id="cd03219">
    <property type="entry name" value="ABC_Mj1267_LivG_branched"/>
    <property type="match status" value="1"/>
</dbReference>
<dbReference type="Pfam" id="PF12399">
    <property type="entry name" value="BCA_ABC_TP_C"/>
    <property type="match status" value="1"/>
</dbReference>
<dbReference type="PANTHER" id="PTHR43820:SF4">
    <property type="entry name" value="HIGH-AFFINITY BRANCHED-CHAIN AMINO ACID TRANSPORT ATP-BINDING PROTEIN LIVF"/>
    <property type="match status" value="1"/>
</dbReference>
<dbReference type="PROSITE" id="PS00211">
    <property type="entry name" value="ABC_TRANSPORTER_1"/>
    <property type="match status" value="1"/>
</dbReference>
<dbReference type="GO" id="GO:0016887">
    <property type="term" value="F:ATP hydrolysis activity"/>
    <property type="evidence" value="ECO:0007669"/>
    <property type="project" value="InterPro"/>
</dbReference>
<feature type="domain" description="ABC transporter" evidence="7">
    <location>
        <begin position="5"/>
        <end position="240"/>
    </location>
</feature>
<dbReference type="EMBL" id="LUUB01000051">
    <property type="protein sequence ID" value="OAF10701.1"/>
    <property type="molecule type" value="Genomic_DNA"/>
</dbReference>
<proteinExistence type="inferred from homology"/>
<dbReference type="AlphaFoldDB" id="A0A176YSR1"/>